<dbReference type="PANTHER" id="PTHR30149">
    <property type="entry name" value="HYDROGENASE PROTEIN ASSEMBLY PROTEIN HYPD"/>
    <property type="match status" value="1"/>
</dbReference>
<evidence type="ECO:0000313" key="5">
    <source>
        <dbReference type="Proteomes" id="UP000324159"/>
    </source>
</evidence>
<keyword evidence="3" id="KW-0408">Iron</keyword>
<dbReference type="OrthoDB" id="9770424at2"/>
<dbReference type="PIRSF" id="PIRSF005622">
    <property type="entry name" value="Hydrgn_mat_hypD"/>
    <property type="match status" value="1"/>
</dbReference>
<evidence type="ECO:0000256" key="3">
    <source>
        <dbReference type="ARBA" id="ARBA00023004"/>
    </source>
</evidence>
<accession>A0A5D3WFK5</accession>
<proteinExistence type="inferred from homology"/>
<reference evidence="4 5" key="1">
    <citation type="submission" date="2019-07" db="EMBL/GenBank/DDBJ databases">
        <title>Genomic Encyclopedia of Type Strains, Phase IV (KMG-IV): sequencing the most valuable type-strain genomes for metagenomic binning, comparative biology and taxonomic classification.</title>
        <authorList>
            <person name="Goeker M."/>
        </authorList>
    </citation>
    <scope>NUCLEOTIDE SEQUENCE [LARGE SCALE GENOMIC DNA]</scope>
    <source>
        <strain evidence="4 5">SS015</strain>
    </source>
</reference>
<name>A0A5D3WFK5_9BACT</name>
<dbReference type="Gene3D" id="3.40.50.11750">
    <property type="entry name" value="HypD, alpha/beta domain 1"/>
    <property type="match status" value="2"/>
</dbReference>
<dbReference type="Gene3D" id="6.10.20.100">
    <property type="match status" value="1"/>
</dbReference>
<dbReference type="EMBL" id="VNIB01000013">
    <property type="protein sequence ID" value="TYO96646.1"/>
    <property type="molecule type" value="Genomic_DNA"/>
</dbReference>
<keyword evidence="5" id="KW-1185">Reference proteome</keyword>
<evidence type="ECO:0000256" key="1">
    <source>
        <dbReference type="ARBA" id="ARBA00007888"/>
    </source>
</evidence>
<comment type="caution">
    <text evidence="4">The sequence shown here is derived from an EMBL/GenBank/DDBJ whole genome shotgun (WGS) entry which is preliminary data.</text>
</comment>
<dbReference type="InterPro" id="IPR042244">
    <property type="entry name" value="HypD_2_sf"/>
</dbReference>
<dbReference type="PANTHER" id="PTHR30149:SF0">
    <property type="entry name" value="HYDROGENASE MATURATION FACTOR HYPD"/>
    <property type="match status" value="1"/>
</dbReference>
<sequence>MKSQDLTTAYRDPAVARALLRQIETTVRNYRRQMTLMEVCGTHTMAIYQHGIRALLPEQIRLISGPGCPVCVTPVDYVDRAVALARRPGTIITTFGDMVRVPGSSSSLLREQAAGADIRIVYSPLDAIAIAACNPGKEVVFLGVGFETTTPTVAGAVLAAEKQGLTNFSVLGSHKTMPAPMMALTSDPELQVDGYLCPAHVSAIIGADAYRPIVEACRVPCVVTGFEPLDVLRGVLMLARQVVEGRAEVENEYSRVVRPDGNPKARQILETVFEPCDARWRGIGVIPGSGLRIRNSHAAFNAELKLPVEVEEPVEHKGCLCGEILKGKVRPGDCPLFRKICTPEDPVGACMVSSEGTCAAEYKYGNI</sequence>
<comment type="similarity">
    <text evidence="1">Belongs to the HypD family.</text>
</comment>
<dbReference type="AlphaFoldDB" id="A0A5D3WFK5"/>
<evidence type="ECO:0000313" key="4">
    <source>
        <dbReference type="EMBL" id="TYO96646.1"/>
    </source>
</evidence>
<dbReference type="GO" id="GO:0070025">
    <property type="term" value="F:carbon monoxide binding"/>
    <property type="evidence" value="ECO:0007669"/>
    <property type="project" value="TreeGrafter"/>
</dbReference>
<dbReference type="InterPro" id="IPR042243">
    <property type="entry name" value="HypD_1"/>
</dbReference>
<organism evidence="4 5">
    <name type="scientific">Geothermobacter ehrlichii</name>
    <dbReference type="NCBI Taxonomy" id="213224"/>
    <lineage>
        <taxon>Bacteria</taxon>
        <taxon>Pseudomonadati</taxon>
        <taxon>Thermodesulfobacteriota</taxon>
        <taxon>Desulfuromonadia</taxon>
        <taxon>Desulfuromonadales</taxon>
        <taxon>Geothermobacteraceae</taxon>
        <taxon>Geothermobacter</taxon>
    </lineage>
</organism>
<gene>
    <name evidence="4" type="ORF">EDC39_11335</name>
</gene>
<dbReference type="GO" id="GO:0005506">
    <property type="term" value="F:iron ion binding"/>
    <property type="evidence" value="ECO:0007669"/>
    <property type="project" value="TreeGrafter"/>
</dbReference>
<dbReference type="RefSeq" id="WP_148896717.1">
    <property type="nucleotide sequence ID" value="NZ_VNIB01000013.1"/>
</dbReference>
<dbReference type="GO" id="GO:0051539">
    <property type="term" value="F:4 iron, 4 sulfur cluster binding"/>
    <property type="evidence" value="ECO:0007669"/>
    <property type="project" value="TreeGrafter"/>
</dbReference>
<evidence type="ECO:0000256" key="2">
    <source>
        <dbReference type="ARBA" id="ARBA00022723"/>
    </source>
</evidence>
<dbReference type="Pfam" id="PF01924">
    <property type="entry name" value="HypD"/>
    <property type="match status" value="1"/>
</dbReference>
<keyword evidence="2" id="KW-0479">Metal-binding</keyword>
<dbReference type="InterPro" id="IPR002780">
    <property type="entry name" value="Hyd_form_HypD"/>
</dbReference>
<dbReference type="GO" id="GO:0051604">
    <property type="term" value="P:protein maturation"/>
    <property type="evidence" value="ECO:0007669"/>
    <property type="project" value="TreeGrafter"/>
</dbReference>
<dbReference type="NCBIfam" id="TIGR00075">
    <property type="entry name" value="hypD"/>
    <property type="match status" value="1"/>
</dbReference>
<dbReference type="Proteomes" id="UP000324159">
    <property type="component" value="Unassembled WGS sequence"/>
</dbReference>
<protein>
    <submittedName>
        <fullName evidence="4">Hydrogenase maturation protein HypD</fullName>
    </submittedName>
</protein>